<dbReference type="HOGENOM" id="CLU_025581_1_0_1"/>
<accession>A0A0D2EP97</accession>
<name>A0A0D2EP97_9EURO</name>
<dbReference type="Pfam" id="PF12796">
    <property type="entry name" value="Ank_2"/>
    <property type="match status" value="1"/>
</dbReference>
<feature type="repeat" description="ANK" evidence="1">
    <location>
        <begin position="284"/>
        <end position="316"/>
    </location>
</feature>
<evidence type="ECO:0000313" key="3">
    <source>
        <dbReference type="Proteomes" id="UP000054342"/>
    </source>
</evidence>
<keyword evidence="1" id="KW-0040">ANK repeat</keyword>
<dbReference type="OrthoDB" id="4158831at2759"/>
<evidence type="ECO:0000313" key="2">
    <source>
        <dbReference type="EMBL" id="KIW57328.1"/>
    </source>
</evidence>
<dbReference type="InterPro" id="IPR036770">
    <property type="entry name" value="Ankyrin_rpt-contain_sf"/>
</dbReference>
<dbReference type="SMART" id="SM00248">
    <property type="entry name" value="ANK"/>
    <property type="match status" value="2"/>
</dbReference>
<reference evidence="2 3" key="1">
    <citation type="submission" date="2015-01" db="EMBL/GenBank/DDBJ databases">
        <title>The Genome Sequence of Exophiala xenobiotica CBS118157.</title>
        <authorList>
            <consortium name="The Broad Institute Genomics Platform"/>
            <person name="Cuomo C."/>
            <person name="de Hoog S."/>
            <person name="Gorbushina A."/>
            <person name="Stielow B."/>
            <person name="Teixiera M."/>
            <person name="Abouelleil A."/>
            <person name="Chapman S.B."/>
            <person name="Priest M."/>
            <person name="Young S.K."/>
            <person name="Wortman J."/>
            <person name="Nusbaum C."/>
            <person name="Birren B."/>
        </authorList>
    </citation>
    <scope>NUCLEOTIDE SEQUENCE [LARGE SCALE GENOMIC DNA]</scope>
    <source>
        <strain evidence="2 3">CBS 118157</strain>
    </source>
</reference>
<dbReference type="RefSeq" id="XP_013317912.1">
    <property type="nucleotide sequence ID" value="XM_013462458.1"/>
</dbReference>
<dbReference type="PROSITE" id="PS50297">
    <property type="entry name" value="ANK_REP_REGION"/>
    <property type="match status" value="1"/>
</dbReference>
<dbReference type="InterPro" id="IPR002110">
    <property type="entry name" value="Ankyrin_rpt"/>
</dbReference>
<proteinExistence type="predicted"/>
<dbReference type="Gene3D" id="1.25.40.20">
    <property type="entry name" value="Ankyrin repeat-containing domain"/>
    <property type="match status" value="1"/>
</dbReference>
<dbReference type="AlphaFoldDB" id="A0A0D2EP97"/>
<dbReference type="EMBL" id="KN847319">
    <property type="protein sequence ID" value="KIW57328.1"/>
    <property type="molecule type" value="Genomic_DNA"/>
</dbReference>
<dbReference type="SUPFAM" id="SSF48403">
    <property type="entry name" value="Ankyrin repeat"/>
    <property type="match status" value="1"/>
</dbReference>
<organism evidence="2 3">
    <name type="scientific">Exophiala xenobiotica</name>
    <dbReference type="NCBI Taxonomy" id="348802"/>
    <lineage>
        <taxon>Eukaryota</taxon>
        <taxon>Fungi</taxon>
        <taxon>Dikarya</taxon>
        <taxon>Ascomycota</taxon>
        <taxon>Pezizomycotina</taxon>
        <taxon>Eurotiomycetes</taxon>
        <taxon>Chaetothyriomycetidae</taxon>
        <taxon>Chaetothyriales</taxon>
        <taxon>Herpotrichiellaceae</taxon>
        <taxon>Exophiala</taxon>
    </lineage>
</organism>
<dbReference type="PROSITE" id="PS50088">
    <property type="entry name" value="ANK_REPEAT"/>
    <property type="match status" value="1"/>
</dbReference>
<sequence length="674" mass="76129">MAEIVGVVAASLEFGKIMLELKQLASSIKHAPEELLEMLEELDLTDNILQTLADQDALLAIYAPPVVIQKCRDSCEKGVDILKPLCFELRKAIERSKLRGSIKSVLKENLLAKARRRIERAKINLILAQTAAANAINALNLQQHITTQTLIISGSAATLTQSNSNPEGHLYQSDGTLPILDNTPVLNGEGHVQKFVGSTRQERRTYCRQRLQSTSLLILHSSWLGKRVEFLRIRASGVPFFGIKTYNIIPYHSPVFTAVRAGDVAAIQSLFRDKSASIYDRDQFGNTLLMEACWTGQLSSMRFLLQQGADPNDKDFDQGSCLGALTFGRHLTRDTFLILAGNHDLEDLTDSTAMTLANIAILQQDGLPEIVPVLEPVWSNADFAVRLELAYSCCRPDYPARDFWLVLSEQRLDESCLTMPEETGNGYVRRPSLALYLASTMGRICTNLSGWRSILQQVVSLNGIKISFEHQCGSPMLEYLGFNLPLWYWGSRADLSPRRLTRKLQNWAHEMQLAGQDLQAYGRWEQEFLSNSDGEFSWYVESVTVRFVNFTYGPSPQDWQIWVSTSMDESAGEFWEAVEDGEPVLDVPGSWPTLDPEGTEYSIALLGHKFSRRRRRRFLRYLGLELEREEDVFGWPSTKDGMGRHVAKFKQTKARRRQHYLGNNIPPPCREFVS</sequence>
<keyword evidence="3" id="KW-1185">Reference proteome</keyword>
<gene>
    <name evidence="2" type="ORF">PV05_05893</name>
</gene>
<dbReference type="STRING" id="348802.A0A0D2EP97"/>
<dbReference type="GeneID" id="25327801"/>
<evidence type="ECO:0000256" key="1">
    <source>
        <dbReference type="PROSITE-ProRule" id="PRU00023"/>
    </source>
</evidence>
<dbReference type="Proteomes" id="UP000054342">
    <property type="component" value="Unassembled WGS sequence"/>
</dbReference>
<protein>
    <submittedName>
        <fullName evidence="2">Uncharacterized protein</fullName>
    </submittedName>
</protein>